<evidence type="ECO:0000256" key="5">
    <source>
        <dbReference type="SAM" id="MobiDB-lite"/>
    </source>
</evidence>
<evidence type="ECO:0000256" key="4">
    <source>
        <dbReference type="ARBA" id="ARBA00022729"/>
    </source>
</evidence>
<comment type="subcellular location">
    <subcellularLocation>
        <location evidence="1">Cell envelope</location>
    </subcellularLocation>
</comment>
<dbReference type="GO" id="GO:1904680">
    <property type="term" value="F:peptide transmembrane transporter activity"/>
    <property type="evidence" value="ECO:0007669"/>
    <property type="project" value="TreeGrafter"/>
</dbReference>
<dbReference type="Pfam" id="PF00496">
    <property type="entry name" value="SBP_bac_5"/>
    <property type="match status" value="1"/>
</dbReference>
<keyword evidence="4" id="KW-0732">Signal</keyword>
<dbReference type="GO" id="GO:0015833">
    <property type="term" value="P:peptide transport"/>
    <property type="evidence" value="ECO:0007669"/>
    <property type="project" value="TreeGrafter"/>
</dbReference>
<feature type="domain" description="Solute-binding protein family 5" evidence="6">
    <location>
        <begin position="95"/>
        <end position="457"/>
    </location>
</feature>
<dbReference type="Gene3D" id="3.90.76.10">
    <property type="entry name" value="Dipeptide-binding Protein, Domain 1"/>
    <property type="match status" value="1"/>
</dbReference>
<feature type="compositionally biased region" description="Acidic residues" evidence="5">
    <location>
        <begin position="35"/>
        <end position="48"/>
    </location>
</feature>
<proteinExistence type="inferred from homology"/>
<organism evidence="7">
    <name type="scientific">marine sediment metagenome</name>
    <dbReference type="NCBI Taxonomy" id="412755"/>
    <lineage>
        <taxon>unclassified sequences</taxon>
        <taxon>metagenomes</taxon>
        <taxon>ecological metagenomes</taxon>
    </lineage>
</organism>
<evidence type="ECO:0000256" key="1">
    <source>
        <dbReference type="ARBA" id="ARBA00004196"/>
    </source>
</evidence>
<dbReference type="InterPro" id="IPR039424">
    <property type="entry name" value="SBP_5"/>
</dbReference>
<dbReference type="AlphaFoldDB" id="X0ZNN5"/>
<reference evidence="7" key="1">
    <citation type="journal article" date="2014" name="Front. Microbiol.">
        <title>High frequency of phylogenetically diverse reductive dehalogenase-homologous genes in deep subseafloor sedimentary metagenomes.</title>
        <authorList>
            <person name="Kawai M."/>
            <person name="Futagami T."/>
            <person name="Toyoda A."/>
            <person name="Takaki Y."/>
            <person name="Nishi S."/>
            <person name="Hori S."/>
            <person name="Arai W."/>
            <person name="Tsubouchi T."/>
            <person name="Morono Y."/>
            <person name="Uchiyama I."/>
            <person name="Ito T."/>
            <person name="Fujiyama A."/>
            <person name="Inagaki F."/>
            <person name="Takami H."/>
        </authorList>
    </citation>
    <scope>NUCLEOTIDE SEQUENCE</scope>
    <source>
        <strain evidence="7">Expedition CK06-06</strain>
    </source>
</reference>
<accession>X0ZNN5</accession>
<dbReference type="InterPro" id="IPR000914">
    <property type="entry name" value="SBP_5_dom"/>
</dbReference>
<gene>
    <name evidence="7" type="ORF">S01H4_01781</name>
</gene>
<dbReference type="InterPro" id="IPR030678">
    <property type="entry name" value="Peptide/Ni-bd"/>
</dbReference>
<dbReference type="SUPFAM" id="SSF53850">
    <property type="entry name" value="Periplasmic binding protein-like II"/>
    <property type="match status" value="1"/>
</dbReference>
<dbReference type="PANTHER" id="PTHR30290">
    <property type="entry name" value="PERIPLASMIC BINDING COMPONENT OF ABC TRANSPORTER"/>
    <property type="match status" value="1"/>
</dbReference>
<evidence type="ECO:0000313" key="7">
    <source>
        <dbReference type="EMBL" id="GAG71004.1"/>
    </source>
</evidence>
<evidence type="ECO:0000256" key="3">
    <source>
        <dbReference type="ARBA" id="ARBA00022448"/>
    </source>
</evidence>
<name>X0ZNN5_9ZZZZ</name>
<sequence>MSFKKFLSTSIIITTLIAVSLGLTGCPSAPVVEETTPEETTPTEEPTEEVGGPLIIGTTDSVSDLDPAETYDFHTWEIFHNTADTLLTYIAGTTELQPGLAEDMPEVSEDGLEYTFKLREGLKFTDGTPLNAEAVKWSINRVGVIAGDPNWLVTSFVESVEVIDELTVKFKLLNPVPYFPLLVATTPYTPISPKAYPESEIDSDNTSAGIGPYKITKWERDVEMVLEANPDYYGTPPAYKNVVVKYFADSTTMRLALENKEIDIAWKTLEPVDYEDLGKNPDLAVIEGPGAYIRYICLNTTTDPYTDVKIREAVAAAIDRSKISDVVFMGTHGPLYSMVPMGMWSHIDAFKDEYGERDLEKAISLLEDAGYSVDNPLETDLWFTPDHYGPTEDDIAAIFKDSLEETGIFKVTLQSAEWATYLDYMTEGTMPFFLLGWYPDYLDPDNYTWSWGHTDASDDMGIFYSNPEMDELLEKGQVTTPLRGDERKTIYEDSQKLWAKECPTIPFTQGQLLVVTQKNVSGIKLDPTMFLHYFLLTK</sequence>
<dbReference type="Gene3D" id="3.10.105.10">
    <property type="entry name" value="Dipeptide-binding Protein, Domain 3"/>
    <property type="match status" value="1"/>
</dbReference>
<comment type="similarity">
    <text evidence="2">Belongs to the bacterial solute-binding protein 5 family.</text>
</comment>
<dbReference type="EMBL" id="BART01000349">
    <property type="protein sequence ID" value="GAG71004.1"/>
    <property type="molecule type" value="Genomic_DNA"/>
</dbReference>
<dbReference type="CDD" id="cd08519">
    <property type="entry name" value="PBP2_NikA_DppA_OppA_like_20"/>
    <property type="match status" value="1"/>
</dbReference>
<feature type="region of interest" description="Disordered" evidence="5">
    <location>
        <begin position="30"/>
        <end position="53"/>
    </location>
</feature>
<keyword evidence="3" id="KW-0813">Transport</keyword>
<dbReference type="GO" id="GO:0030313">
    <property type="term" value="C:cell envelope"/>
    <property type="evidence" value="ECO:0007669"/>
    <property type="project" value="UniProtKB-SubCell"/>
</dbReference>
<dbReference type="GO" id="GO:0043190">
    <property type="term" value="C:ATP-binding cassette (ABC) transporter complex"/>
    <property type="evidence" value="ECO:0007669"/>
    <property type="project" value="InterPro"/>
</dbReference>
<evidence type="ECO:0000256" key="2">
    <source>
        <dbReference type="ARBA" id="ARBA00005695"/>
    </source>
</evidence>
<dbReference type="PIRSF" id="PIRSF002741">
    <property type="entry name" value="MppA"/>
    <property type="match status" value="1"/>
</dbReference>
<comment type="caution">
    <text evidence="7">The sequence shown here is derived from an EMBL/GenBank/DDBJ whole genome shotgun (WGS) entry which is preliminary data.</text>
</comment>
<dbReference type="PROSITE" id="PS51257">
    <property type="entry name" value="PROKAR_LIPOPROTEIN"/>
    <property type="match status" value="1"/>
</dbReference>
<dbReference type="GO" id="GO:0042597">
    <property type="term" value="C:periplasmic space"/>
    <property type="evidence" value="ECO:0007669"/>
    <property type="project" value="UniProtKB-ARBA"/>
</dbReference>
<dbReference type="PANTHER" id="PTHR30290:SF10">
    <property type="entry name" value="PERIPLASMIC OLIGOPEPTIDE-BINDING PROTEIN-RELATED"/>
    <property type="match status" value="1"/>
</dbReference>
<evidence type="ECO:0000259" key="6">
    <source>
        <dbReference type="Pfam" id="PF00496"/>
    </source>
</evidence>
<protein>
    <recommendedName>
        <fullName evidence="6">Solute-binding protein family 5 domain-containing protein</fullName>
    </recommendedName>
</protein>
<dbReference type="Gene3D" id="3.40.190.10">
    <property type="entry name" value="Periplasmic binding protein-like II"/>
    <property type="match status" value="1"/>
</dbReference>